<name>A0A1H0B271_9BACT</name>
<sequence length="89" mass="10925">MKLIFEKRFEKDLKKIKDKRILEKVKSIIEKISLTGSLLELDENVKRMRSNPNFWRIKIGDYRIGLEKEKDKIIFVRILHRKDIYKYFP</sequence>
<dbReference type="PANTHER" id="PTHR38813:SF1">
    <property type="entry name" value="TOXIN RELE1-RELATED"/>
    <property type="match status" value="1"/>
</dbReference>
<dbReference type="InterPro" id="IPR007712">
    <property type="entry name" value="RelE/ParE_toxin"/>
</dbReference>
<dbReference type="Proteomes" id="UP000199602">
    <property type="component" value="Unassembled WGS sequence"/>
</dbReference>
<evidence type="ECO:0000313" key="3">
    <source>
        <dbReference type="Proteomes" id="UP000199602"/>
    </source>
</evidence>
<dbReference type="SUPFAM" id="SSF143011">
    <property type="entry name" value="RelE-like"/>
    <property type="match status" value="1"/>
</dbReference>
<dbReference type="AlphaFoldDB" id="A0A1H0B271"/>
<proteinExistence type="predicted"/>
<dbReference type="EMBL" id="FNIN01000002">
    <property type="protein sequence ID" value="SDN39740.1"/>
    <property type="molecule type" value="Genomic_DNA"/>
</dbReference>
<dbReference type="STRING" id="206665.SAMN04488516_1026"/>
<dbReference type="OrthoDB" id="9797723at2"/>
<dbReference type="Pfam" id="PF05016">
    <property type="entry name" value="ParE_toxin"/>
    <property type="match status" value="1"/>
</dbReference>
<dbReference type="PANTHER" id="PTHR38813">
    <property type="match status" value="1"/>
</dbReference>
<keyword evidence="3" id="KW-1185">Reference proteome</keyword>
<keyword evidence="1" id="KW-1277">Toxin-antitoxin system</keyword>
<reference evidence="2 3" key="1">
    <citation type="submission" date="2016-10" db="EMBL/GenBank/DDBJ databases">
        <authorList>
            <person name="de Groot N.N."/>
        </authorList>
    </citation>
    <scope>NUCLEOTIDE SEQUENCE [LARGE SCALE GENOMIC DNA]</scope>
    <source>
        <strain evidence="2 3">DSM 15269</strain>
    </source>
</reference>
<protein>
    <submittedName>
        <fullName evidence="2">Addiction module toxin, RelE/StbE family</fullName>
    </submittedName>
</protein>
<evidence type="ECO:0000256" key="1">
    <source>
        <dbReference type="ARBA" id="ARBA00022649"/>
    </source>
</evidence>
<dbReference type="NCBIfam" id="TIGR02385">
    <property type="entry name" value="RelE_StbE"/>
    <property type="match status" value="1"/>
</dbReference>
<accession>A0A1H0B271</accession>
<organism evidence="2 3">
    <name type="scientific">Desulfonauticus submarinus</name>
    <dbReference type="NCBI Taxonomy" id="206665"/>
    <lineage>
        <taxon>Bacteria</taxon>
        <taxon>Pseudomonadati</taxon>
        <taxon>Thermodesulfobacteriota</taxon>
        <taxon>Desulfovibrionia</taxon>
        <taxon>Desulfovibrionales</taxon>
        <taxon>Desulfonauticaceae</taxon>
        <taxon>Desulfonauticus</taxon>
    </lineage>
</organism>
<dbReference type="RefSeq" id="WP_092062892.1">
    <property type="nucleotide sequence ID" value="NZ_FNIN01000002.1"/>
</dbReference>
<gene>
    <name evidence="2" type="ORF">SAMN04488516_1026</name>
</gene>
<dbReference type="InterPro" id="IPR052747">
    <property type="entry name" value="TA_system_RelE_toxin"/>
</dbReference>
<dbReference type="InterPro" id="IPR035093">
    <property type="entry name" value="RelE/ParE_toxin_dom_sf"/>
</dbReference>
<dbReference type="Gene3D" id="3.30.2310.20">
    <property type="entry name" value="RelE-like"/>
    <property type="match status" value="1"/>
</dbReference>
<evidence type="ECO:0000313" key="2">
    <source>
        <dbReference type="EMBL" id="SDN39740.1"/>
    </source>
</evidence>